<evidence type="ECO:0000313" key="2">
    <source>
        <dbReference type="EMBL" id="GJS93968.1"/>
    </source>
</evidence>
<dbReference type="EMBL" id="BQNB010011697">
    <property type="protein sequence ID" value="GJS93968.1"/>
    <property type="molecule type" value="Genomic_DNA"/>
</dbReference>
<dbReference type="Proteomes" id="UP001151760">
    <property type="component" value="Unassembled WGS sequence"/>
</dbReference>
<reference evidence="2" key="2">
    <citation type="submission" date="2022-01" db="EMBL/GenBank/DDBJ databases">
        <authorList>
            <person name="Yamashiro T."/>
            <person name="Shiraishi A."/>
            <person name="Satake H."/>
            <person name="Nakayama K."/>
        </authorList>
    </citation>
    <scope>NUCLEOTIDE SEQUENCE</scope>
</reference>
<evidence type="ECO:0000313" key="3">
    <source>
        <dbReference type="Proteomes" id="UP001151760"/>
    </source>
</evidence>
<feature type="compositionally biased region" description="Basic and acidic residues" evidence="1">
    <location>
        <begin position="9"/>
        <end position="20"/>
    </location>
</feature>
<name>A0ABQ4ZYZ5_9ASTR</name>
<organism evidence="2 3">
    <name type="scientific">Tanacetum coccineum</name>
    <dbReference type="NCBI Taxonomy" id="301880"/>
    <lineage>
        <taxon>Eukaryota</taxon>
        <taxon>Viridiplantae</taxon>
        <taxon>Streptophyta</taxon>
        <taxon>Embryophyta</taxon>
        <taxon>Tracheophyta</taxon>
        <taxon>Spermatophyta</taxon>
        <taxon>Magnoliopsida</taxon>
        <taxon>eudicotyledons</taxon>
        <taxon>Gunneridae</taxon>
        <taxon>Pentapetalae</taxon>
        <taxon>asterids</taxon>
        <taxon>campanulids</taxon>
        <taxon>Asterales</taxon>
        <taxon>Asteraceae</taxon>
        <taxon>Asteroideae</taxon>
        <taxon>Anthemideae</taxon>
        <taxon>Anthemidinae</taxon>
        <taxon>Tanacetum</taxon>
    </lineage>
</organism>
<feature type="region of interest" description="Disordered" evidence="1">
    <location>
        <begin position="1"/>
        <end position="20"/>
    </location>
</feature>
<feature type="region of interest" description="Disordered" evidence="1">
    <location>
        <begin position="179"/>
        <end position="221"/>
    </location>
</feature>
<sequence length="325" mass="37958">MGDANPIRTLEDYSRPSHEGYRNTIELPERNNVVPLRFDTIRNAKEFWALLEDLALYDNESWNDSRDFAKPNKAISLPQDVPSTSDHRLIELENQVQRLMEAHLAPKQPIQLNKITSSCEICSGPHDTQYYMKNPEQAFVEYASSRTDKAGEQNRNPSSPKCVHFVKSIIILNKEDEAKEEGSVKSSVTENKDHKMTFESEEEFEEETKEETEEEEEDNPEHFDTFLTMKELGYHEWLLLHYNWIMSNRLESRRKPSNPKKICNFMRRVRGLKVFIGNFTYECDFMVLEDTTSVIDHDLSSVVIFDEKKLGSSYEVSLDNSWRTI</sequence>
<evidence type="ECO:0000256" key="1">
    <source>
        <dbReference type="SAM" id="MobiDB-lite"/>
    </source>
</evidence>
<evidence type="ECO:0008006" key="4">
    <source>
        <dbReference type="Google" id="ProtNLM"/>
    </source>
</evidence>
<reference evidence="2" key="1">
    <citation type="journal article" date="2022" name="Int. J. Mol. Sci.">
        <title>Draft Genome of Tanacetum Coccineum: Genomic Comparison of Closely Related Tanacetum-Family Plants.</title>
        <authorList>
            <person name="Yamashiro T."/>
            <person name="Shiraishi A."/>
            <person name="Nakayama K."/>
            <person name="Satake H."/>
        </authorList>
    </citation>
    <scope>NUCLEOTIDE SEQUENCE</scope>
</reference>
<protein>
    <recommendedName>
        <fullName evidence="4">MAK10-like protein</fullName>
    </recommendedName>
</protein>
<gene>
    <name evidence="2" type="ORF">Tco_0800936</name>
</gene>
<keyword evidence="3" id="KW-1185">Reference proteome</keyword>
<comment type="caution">
    <text evidence="2">The sequence shown here is derived from an EMBL/GenBank/DDBJ whole genome shotgun (WGS) entry which is preliminary data.</text>
</comment>
<accession>A0ABQ4ZYZ5</accession>
<feature type="compositionally biased region" description="Acidic residues" evidence="1">
    <location>
        <begin position="199"/>
        <end position="219"/>
    </location>
</feature>
<proteinExistence type="predicted"/>